<evidence type="ECO:0000313" key="2">
    <source>
        <dbReference type="EMBL" id="CAL8132990.1"/>
    </source>
</evidence>
<reference evidence="2 3" key="1">
    <citation type="submission" date="2024-08" db="EMBL/GenBank/DDBJ databases">
        <authorList>
            <person name="Cucini C."/>
            <person name="Frati F."/>
        </authorList>
    </citation>
    <scope>NUCLEOTIDE SEQUENCE [LARGE SCALE GENOMIC DNA]</scope>
</reference>
<keyword evidence="3" id="KW-1185">Reference proteome</keyword>
<dbReference type="EMBL" id="CAXLJM020000095">
    <property type="protein sequence ID" value="CAL8132990.1"/>
    <property type="molecule type" value="Genomic_DNA"/>
</dbReference>
<proteinExistence type="predicted"/>
<feature type="transmembrane region" description="Helical" evidence="1">
    <location>
        <begin position="35"/>
        <end position="59"/>
    </location>
</feature>
<comment type="caution">
    <text evidence="2">The sequence shown here is derived from an EMBL/GenBank/DDBJ whole genome shotgun (WGS) entry which is preliminary data.</text>
</comment>
<protein>
    <submittedName>
        <fullName evidence="2">Uncharacterized protein</fullName>
    </submittedName>
</protein>
<sequence>MNEPNITGVDEDADMHSGHANATQRHLEFARNSSITVYIVTVLVAFIIFVAYILLEVWLCRLLIGGSKNRDGAACKLWFWIRLTVTVFILMPSIFGMAM</sequence>
<evidence type="ECO:0000256" key="1">
    <source>
        <dbReference type="SAM" id="Phobius"/>
    </source>
</evidence>
<keyword evidence="1" id="KW-0812">Transmembrane</keyword>
<keyword evidence="1" id="KW-1133">Transmembrane helix</keyword>
<organism evidence="2 3">
    <name type="scientific">Orchesella dallaii</name>
    <dbReference type="NCBI Taxonomy" id="48710"/>
    <lineage>
        <taxon>Eukaryota</taxon>
        <taxon>Metazoa</taxon>
        <taxon>Ecdysozoa</taxon>
        <taxon>Arthropoda</taxon>
        <taxon>Hexapoda</taxon>
        <taxon>Collembola</taxon>
        <taxon>Entomobryomorpha</taxon>
        <taxon>Entomobryoidea</taxon>
        <taxon>Orchesellidae</taxon>
        <taxon>Orchesellinae</taxon>
        <taxon>Orchesella</taxon>
    </lineage>
</organism>
<evidence type="ECO:0000313" key="3">
    <source>
        <dbReference type="Proteomes" id="UP001642540"/>
    </source>
</evidence>
<name>A0ABP1RQA5_9HEXA</name>
<gene>
    <name evidence="2" type="ORF">ODALV1_LOCUS24856</name>
</gene>
<accession>A0ABP1RQA5</accession>
<keyword evidence="1" id="KW-0472">Membrane</keyword>
<dbReference type="Proteomes" id="UP001642540">
    <property type="component" value="Unassembled WGS sequence"/>
</dbReference>
<feature type="transmembrane region" description="Helical" evidence="1">
    <location>
        <begin position="79"/>
        <end position="98"/>
    </location>
</feature>